<name>A0A1V8T2C8_9PEZI</name>
<evidence type="ECO:0000256" key="1">
    <source>
        <dbReference type="SAM" id="MobiDB-lite"/>
    </source>
</evidence>
<dbReference type="InParanoid" id="A0A1V8T2C8"/>
<gene>
    <name evidence="2" type="ORF">B0A48_09327</name>
</gene>
<sequence length="143" mass="15331">MARSTIHTNISHKSSSNKGRATSSPPNDATSALHSQSHLTISGPSTAQSSEAPSSFWRFSRKLATLHTTPGRGSDTDATVEELVAAMQTKAKLSDDSEAGTMLLSKLAEKRKVREAEKDILKAAERATGGPRGEKEREERPMG</sequence>
<comment type="caution">
    <text evidence="2">The sequence shown here is derived from an EMBL/GenBank/DDBJ whole genome shotgun (WGS) entry which is preliminary data.</text>
</comment>
<dbReference type="AlphaFoldDB" id="A0A1V8T2C8"/>
<evidence type="ECO:0000313" key="3">
    <source>
        <dbReference type="Proteomes" id="UP000192596"/>
    </source>
</evidence>
<dbReference type="EMBL" id="NAJO01000019">
    <property type="protein sequence ID" value="OQO05557.1"/>
    <property type="molecule type" value="Genomic_DNA"/>
</dbReference>
<dbReference type="Proteomes" id="UP000192596">
    <property type="component" value="Unassembled WGS sequence"/>
</dbReference>
<organism evidence="2 3">
    <name type="scientific">Cryoendolithus antarcticus</name>
    <dbReference type="NCBI Taxonomy" id="1507870"/>
    <lineage>
        <taxon>Eukaryota</taxon>
        <taxon>Fungi</taxon>
        <taxon>Dikarya</taxon>
        <taxon>Ascomycota</taxon>
        <taxon>Pezizomycotina</taxon>
        <taxon>Dothideomycetes</taxon>
        <taxon>Dothideomycetidae</taxon>
        <taxon>Cladosporiales</taxon>
        <taxon>Cladosporiaceae</taxon>
        <taxon>Cryoendolithus</taxon>
    </lineage>
</organism>
<feature type="compositionally biased region" description="Basic and acidic residues" evidence="1">
    <location>
        <begin position="132"/>
        <end position="143"/>
    </location>
</feature>
<protein>
    <submittedName>
        <fullName evidence="2">Uncharacterized protein</fullName>
    </submittedName>
</protein>
<keyword evidence="3" id="KW-1185">Reference proteome</keyword>
<feature type="region of interest" description="Disordered" evidence="1">
    <location>
        <begin position="122"/>
        <end position="143"/>
    </location>
</feature>
<evidence type="ECO:0000313" key="2">
    <source>
        <dbReference type="EMBL" id="OQO05557.1"/>
    </source>
</evidence>
<reference evidence="3" key="1">
    <citation type="submission" date="2017-03" db="EMBL/GenBank/DDBJ databases">
        <title>Genomes of endolithic fungi from Antarctica.</title>
        <authorList>
            <person name="Coleine C."/>
            <person name="Masonjones S."/>
            <person name="Stajich J.E."/>
        </authorList>
    </citation>
    <scope>NUCLEOTIDE SEQUENCE [LARGE SCALE GENOMIC DNA]</scope>
    <source>
        <strain evidence="3">CCFEE 5527</strain>
    </source>
</reference>
<accession>A0A1V8T2C8</accession>
<feature type="region of interest" description="Disordered" evidence="1">
    <location>
        <begin position="1"/>
        <end position="53"/>
    </location>
</feature>
<proteinExistence type="predicted"/>